<sequence length="95" mass="11006">MTRIMNPERPDRMSATIFSPVMGRIFVNICPLPAKPRYNYCFRVQGRIITMFVINGFIGVLALVFSGWALYKGLQSKKEYTRLKSEMLNQPNQDE</sequence>
<evidence type="ECO:0000256" key="1">
    <source>
        <dbReference type="SAM" id="Phobius"/>
    </source>
</evidence>
<proteinExistence type="predicted"/>
<dbReference type="Proteomes" id="UP000004931">
    <property type="component" value="Unassembled WGS sequence"/>
</dbReference>
<keyword evidence="3" id="KW-1185">Reference proteome</keyword>
<organism evidence="2 3">
    <name type="scientific">marine gamma proteobacterium HTCC2143</name>
    <dbReference type="NCBI Taxonomy" id="247633"/>
    <lineage>
        <taxon>Bacteria</taxon>
        <taxon>Pseudomonadati</taxon>
        <taxon>Pseudomonadota</taxon>
        <taxon>Gammaproteobacteria</taxon>
        <taxon>Cellvibrionales</taxon>
        <taxon>Spongiibacteraceae</taxon>
        <taxon>BD1-7 clade</taxon>
    </lineage>
</organism>
<evidence type="ECO:0000313" key="2">
    <source>
        <dbReference type="EMBL" id="EAW32399.1"/>
    </source>
</evidence>
<gene>
    <name evidence="2" type="ORF">GP2143_14126</name>
</gene>
<keyword evidence="1" id="KW-1133">Transmembrane helix</keyword>
<feature type="transmembrane region" description="Helical" evidence="1">
    <location>
        <begin position="46"/>
        <end position="71"/>
    </location>
</feature>
<evidence type="ECO:0000313" key="3">
    <source>
        <dbReference type="Proteomes" id="UP000004931"/>
    </source>
</evidence>
<keyword evidence="1" id="KW-0472">Membrane</keyword>
<accession>A0Y8E5</accession>
<dbReference type="STRING" id="247633.GP2143_14126"/>
<name>A0Y8E5_9GAMM</name>
<protein>
    <submittedName>
        <fullName evidence="2">Uncharacterized protein</fullName>
    </submittedName>
</protein>
<comment type="caution">
    <text evidence="2">The sequence shown here is derived from an EMBL/GenBank/DDBJ whole genome shotgun (WGS) entry which is preliminary data.</text>
</comment>
<reference evidence="2 3" key="1">
    <citation type="journal article" date="2010" name="J. Bacteriol.">
        <title>Genome sequence of the oligotrophic marine Gammaproteobacterium HTCC2143, isolated from the Oregon Coast.</title>
        <authorList>
            <person name="Oh H.M."/>
            <person name="Kang I."/>
            <person name="Ferriera S."/>
            <person name="Giovannoni S.J."/>
            <person name="Cho J.C."/>
        </authorList>
    </citation>
    <scope>NUCLEOTIDE SEQUENCE [LARGE SCALE GENOMIC DNA]</scope>
    <source>
        <strain evidence="2 3">HTCC2143</strain>
    </source>
</reference>
<dbReference type="AlphaFoldDB" id="A0Y8E5"/>
<keyword evidence="1" id="KW-0812">Transmembrane</keyword>
<dbReference type="EMBL" id="AAVT01000001">
    <property type="protein sequence ID" value="EAW32399.1"/>
    <property type="molecule type" value="Genomic_DNA"/>
</dbReference>